<evidence type="ECO:0000256" key="1">
    <source>
        <dbReference type="SAM" id="SignalP"/>
    </source>
</evidence>
<protein>
    <submittedName>
        <fullName evidence="2">AlNc14C169G7969 protein</fullName>
    </submittedName>
</protein>
<accession>F0WNE2</accession>
<dbReference type="HOGENOM" id="CLU_1484573_0_0_1"/>
<sequence length="182" mass="20681">MQLSGIILKILVHWSSGQESPHAIYPVPPHPMNTPFRLEPTEKRLCFDILQVQYFKQNALVLLQDRDNTFLCSLILYLLNGGYCNDPFACAAYGQYVNKKCSIEVDALQEITLRPYAANENRTKTCDDCIKQFPNINGVSHPNYILNMYNKNDQKCTQSELIAFVVDQSGTEVGFIPARSQE</sequence>
<evidence type="ECO:0000313" key="2">
    <source>
        <dbReference type="EMBL" id="CCA22833.1"/>
    </source>
</evidence>
<dbReference type="AlphaFoldDB" id="F0WNE2"/>
<proteinExistence type="predicted"/>
<organism evidence="2">
    <name type="scientific">Albugo laibachii Nc14</name>
    <dbReference type="NCBI Taxonomy" id="890382"/>
    <lineage>
        <taxon>Eukaryota</taxon>
        <taxon>Sar</taxon>
        <taxon>Stramenopiles</taxon>
        <taxon>Oomycota</taxon>
        <taxon>Peronosporomycetes</taxon>
        <taxon>Albuginales</taxon>
        <taxon>Albuginaceae</taxon>
        <taxon>Albugo</taxon>
    </lineage>
</organism>
<reference evidence="2" key="2">
    <citation type="submission" date="2011-02" db="EMBL/GenBank/DDBJ databases">
        <authorList>
            <person name="MacLean D."/>
        </authorList>
    </citation>
    <scope>NUCLEOTIDE SEQUENCE</scope>
</reference>
<keyword evidence="1" id="KW-0732">Signal</keyword>
<gene>
    <name evidence="2" type="primary">AlNc14C169G7969</name>
    <name evidence="2" type="ORF">ALNC14_089760</name>
</gene>
<name>F0WNE2_9STRA</name>
<feature type="chain" id="PRO_5003263525" evidence="1">
    <location>
        <begin position="18"/>
        <end position="182"/>
    </location>
</feature>
<dbReference type="EMBL" id="FR824214">
    <property type="protein sequence ID" value="CCA22833.1"/>
    <property type="molecule type" value="Genomic_DNA"/>
</dbReference>
<feature type="signal peptide" evidence="1">
    <location>
        <begin position="1"/>
        <end position="17"/>
    </location>
</feature>
<reference evidence="2" key="1">
    <citation type="journal article" date="2011" name="PLoS Biol.">
        <title>Gene gain and loss during evolution of obligate parasitism in the white rust pathogen of Arabidopsis thaliana.</title>
        <authorList>
            <person name="Kemen E."/>
            <person name="Gardiner A."/>
            <person name="Schultz-Larsen T."/>
            <person name="Kemen A.C."/>
            <person name="Balmuth A.L."/>
            <person name="Robert-Seilaniantz A."/>
            <person name="Bailey K."/>
            <person name="Holub E."/>
            <person name="Studholme D.J."/>
            <person name="Maclean D."/>
            <person name="Jones J.D."/>
        </authorList>
    </citation>
    <scope>NUCLEOTIDE SEQUENCE</scope>
</reference>